<keyword evidence="7" id="KW-1015">Disulfide bond</keyword>
<evidence type="ECO:0000313" key="10">
    <source>
        <dbReference type="Proteomes" id="UP000504617"/>
    </source>
</evidence>
<sequence length="190" mass="22288">MPSKRTPVPMGLLCLVLLLAAPTWGSNCNLLKLHQRRLNRQSVELLRRVKGKFPAECLRKIPVFSFPVKILGIREPREATKAVLEVLQGFLHILKDEHRWVAWKATLQKRFLPMLHAQIQRIQGCLGEGKPAPGRRKEEWMHKLQLKKYFRSIGNFLEENGLDSCTREFVRHEIQLDFIYLDRLTERMEI</sequence>
<dbReference type="GO" id="GO:0005615">
    <property type="term" value="C:extracellular space"/>
    <property type="evidence" value="ECO:0007669"/>
    <property type="project" value="UniProtKB-KW"/>
</dbReference>
<dbReference type="RefSeq" id="XP_013922799.1">
    <property type="nucleotide sequence ID" value="XM_014067324.1"/>
</dbReference>
<comment type="similarity">
    <text evidence="2 8">Belongs to the alpha/beta interferon family.</text>
</comment>
<feature type="signal peptide" evidence="9">
    <location>
        <begin position="1"/>
        <end position="25"/>
    </location>
</feature>
<keyword evidence="6 8" id="KW-0051">Antiviral defense</keyword>
<dbReference type="InterPro" id="IPR009079">
    <property type="entry name" value="4_helix_cytokine-like_core"/>
</dbReference>
<dbReference type="OrthoDB" id="8922121at2759"/>
<evidence type="ECO:0000256" key="4">
    <source>
        <dbReference type="ARBA" id="ARBA00022525"/>
    </source>
</evidence>
<dbReference type="GO" id="GO:0005126">
    <property type="term" value="F:cytokine receptor binding"/>
    <property type="evidence" value="ECO:0007669"/>
    <property type="project" value="InterPro"/>
</dbReference>
<dbReference type="Proteomes" id="UP000504617">
    <property type="component" value="Unplaced"/>
</dbReference>
<evidence type="ECO:0000256" key="6">
    <source>
        <dbReference type="ARBA" id="ARBA00023118"/>
    </source>
</evidence>
<dbReference type="InterPro" id="IPR000471">
    <property type="entry name" value="Interferon_alpha/beta/delta"/>
</dbReference>
<comment type="subcellular location">
    <subcellularLocation>
        <location evidence="1">Secreted</location>
    </subcellularLocation>
</comment>
<evidence type="ECO:0000313" key="11">
    <source>
        <dbReference type="RefSeq" id="XP_013922799.1"/>
    </source>
</evidence>
<evidence type="ECO:0000256" key="7">
    <source>
        <dbReference type="ARBA" id="ARBA00023157"/>
    </source>
</evidence>
<dbReference type="KEGG" id="tsr:106549622"/>
<dbReference type="Pfam" id="PF00143">
    <property type="entry name" value="Interferon"/>
    <property type="match status" value="1"/>
</dbReference>
<protein>
    <submittedName>
        <fullName evidence="11">Interferon kappa-like</fullName>
    </submittedName>
</protein>
<evidence type="ECO:0000256" key="9">
    <source>
        <dbReference type="SAM" id="SignalP"/>
    </source>
</evidence>
<dbReference type="GeneID" id="106549622"/>
<evidence type="ECO:0000256" key="2">
    <source>
        <dbReference type="ARBA" id="ARBA00011033"/>
    </source>
</evidence>
<dbReference type="SMART" id="SM00076">
    <property type="entry name" value="IFabd"/>
    <property type="match status" value="1"/>
</dbReference>
<organism evidence="10 11">
    <name type="scientific">Thamnophis sirtalis</name>
    <dbReference type="NCBI Taxonomy" id="35019"/>
    <lineage>
        <taxon>Eukaryota</taxon>
        <taxon>Metazoa</taxon>
        <taxon>Chordata</taxon>
        <taxon>Craniata</taxon>
        <taxon>Vertebrata</taxon>
        <taxon>Euteleostomi</taxon>
        <taxon>Lepidosauria</taxon>
        <taxon>Squamata</taxon>
        <taxon>Bifurcata</taxon>
        <taxon>Unidentata</taxon>
        <taxon>Episquamata</taxon>
        <taxon>Toxicofera</taxon>
        <taxon>Serpentes</taxon>
        <taxon>Colubroidea</taxon>
        <taxon>Colubridae</taxon>
        <taxon>Natricinae</taxon>
        <taxon>Thamnophis</taxon>
    </lineage>
</organism>
<evidence type="ECO:0000256" key="3">
    <source>
        <dbReference type="ARBA" id="ARBA00022514"/>
    </source>
</evidence>
<reference evidence="11" key="1">
    <citation type="submission" date="2025-08" db="UniProtKB">
        <authorList>
            <consortium name="RefSeq"/>
        </authorList>
    </citation>
    <scope>IDENTIFICATION</scope>
    <source>
        <tissue evidence="11">Skeletal muscle</tissue>
    </source>
</reference>
<gene>
    <name evidence="11" type="primary">LOC106549622</name>
</gene>
<dbReference type="GO" id="GO:0006955">
    <property type="term" value="P:immune response"/>
    <property type="evidence" value="ECO:0007669"/>
    <property type="project" value="UniProtKB-ARBA"/>
</dbReference>
<keyword evidence="3 8" id="KW-0202">Cytokine</keyword>
<keyword evidence="4" id="KW-0964">Secreted</keyword>
<accession>A0A6I9YFM7</accession>
<feature type="chain" id="PRO_5026761769" evidence="9">
    <location>
        <begin position="26"/>
        <end position="190"/>
    </location>
</feature>
<keyword evidence="5 9" id="KW-0732">Signal</keyword>
<dbReference type="AlphaFoldDB" id="A0A6I9YFM7"/>
<dbReference type="GO" id="GO:0051607">
    <property type="term" value="P:defense response to virus"/>
    <property type="evidence" value="ECO:0007669"/>
    <property type="project" value="UniProtKB-KW"/>
</dbReference>
<dbReference type="GO" id="GO:0005125">
    <property type="term" value="F:cytokine activity"/>
    <property type="evidence" value="ECO:0007669"/>
    <property type="project" value="UniProtKB-KW"/>
</dbReference>
<keyword evidence="10" id="KW-1185">Reference proteome</keyword>
<evidence type="ECO:0000256" key="8">
    <source>
        <dbReference type="RuleBase" id="RU000436"/>
    </source>
</evidence>
<dbReference type="PANTHER" id="PTHR11691">
    <property type="entry name" value="TYPE I INTERFERON"/>
    <property type="match status" value="1"/>
</dbReference>
<dbReference type="Gene3D" id="1.20.1250.10">
    <property type="match status" value="1"/>
</dbReference>
<evidence type="ECO:0000256" key="1">
    <source>
        <dbReference type="ARBA" id="ARBA00004613"/>
    </source>
</evidence>
<proteinExistence type="inferred from homology"/>
<name>A0A6I9YFM7_9SAUR</name>
<evidence type="ECO:0000256" key="5">
    <source>
        <dbReference type="ARBA" id="ARBA00022729"/>
    </source>
</evidence>
<dbReference type="PANTHER" id="PTHR11691:SF73">
    <property type="entry name" value="INTERFERON BETA"/>
    <property type="match status" value="1"/>
</dbReference>
<dbReference type="SUPFAM" id="SSF47266">
    <property type="entry name" value="4-helical cytokines"/>
    <property type="match status" value="1"/>
</dbReference>